<sequence length="63" mass="7095">MDISYFLENESKGATYIGRAINDLQISVSEETTILELYSMLNGIYARAIDIMLEEMESGSKII</sequence>
<dbReference type="RefSeq" id="WP_134214499.1">
    <property type="nucleotide sequence ID" value="NZ_QFFZ01000034.1"/>
</dbReference>
<comment type="caution">
    <text evidence="1">The sequence shown here is derived from an EMBL/GenBank/DDBJ whole genome shotgun (WGS) entry which is preliminary data.</text>
</comment>
<keyword evidence="2" id="KW-1185">Reference proteome</keyword>
<organism evidence="1 2">
    <name type="scientific">Pelotomaculum propionicicum</name>
    <dbReference type="NCBI Taxonomy" id="258475"/>
    <lineage>
        <taxon>Bacteria</taxon>
        <taxon>Bacillati</taxon>
        <taxon>Bacillota</taxon>
        <taxon>Clostridia</taxon>
        <taxon>Eubacteriales</taxon>
        <taxon>Desulfotomaculaceae</taxon>
        <taxon>Pelotomaculum</taxon>
    </lineage>
</organism>
<dbReference type="AlphaFoldDB" id="A0A4Y7RM97"/>
<name>A0A4Y7RM97_9FIRM</name>
<evidence type="ECO:0000313" key="2">
    <source>
        <dbReference type="Proteomes" id="UP000297597"/>
    </source>
</evidence>
<evidence type="ECO:0000313" key="1">
    <source>
        <dbReference type="EMBL" id="TEB09993.1"/>
    </source>
</evidence>
<gene>
    <name evidence="1" type="ORF">Pmgp_02687</name>
</gene>
<dbReference type="EMBL" id="QFFZ01000034">
    <property type="protein sequence ID" value="TEB09993.1"/>
    <property type="molecule type" value="Genomic_DNA"/>
</dbReference>
<dbReference type="Proteomes" id="UP000297597">
    <property type="component" value="Unassembled WGS sequence"/>
</dbReference>
<accession>A0A4Y7RM97</accession>
<proteinExistence type="predicted"/>
<protein>
    <submittedName>
        <fullName evidence="1">Uncharacterized protein</fullName>
    </submittedName>
</protein>
<reference evidence="1 2" key="1">
    <citation type="journal article" date="2018" name="Environ. Microbiol.">
        <title>Novel energy conservation strategies and behaviour of Pelotomaculum schinkii driving syntrophic propionate catabolism.</title>
        <authorList>
            <person name="Hidalgo-Ahumada C.A.P."/>
            <person name="Nobu M.K."/>
            <person name="Narihiro T."/>
            <person name="Tamaki H."/>
            <person name="Liu W.T."/>
            <person name="Kamagata Y."/>
            <person name="Stams A.J.M."/>
            <person name="Imachi H."/>
            <person name="Sousa D.Z."/>
        </authorList>
    </citation>
    <scope>NUCLEOTIDE SEQUENCE [LARGE SCALE GENOMIC DNA]</scope>
    <source>
        <strain evidence="1 2">MGP</strain>
    </source>
</reference>